<comment type="caution">
    <text evidence="1">The sequence shown here is derived from an EMBL/GenBank/DDBJ whole genome shotgun (WGS) entry which is preliminary data.</text>
</comment>
<organism evidence="1 2">
    <name type="scientific">Pseudomonas aegrilactucae</name>
    <dbReference type="NCBI Taxonomy" id="2854028"/>
    <lineage>
        <taxon>Bacteria</taxon>
        <taxon>Pseudomonadati</taxon>
        <taxon>Pseudomonadota</taxon>
        <taxon>Gammaproteobacteria</taxon>
        <taxon>Pseudomonadales</taxon>
        <taxon>Pseudomonadaceae</taxon>
        <taxon>Pseudomonas</taxon>
    </lineage>
</organism>
<reference evidence="1" key="2">
    <citation type="journal article" date="2023" name="Plant Pathol.">
        <title>Dismantling and reorganizing Pseudomonas marginalis sensu#lato.</title>
        <authorList>
            <person name="Sawada H."/>
            <person name="Fujikawa T."/>
            <person name="Satou M."/>
        </authorList>
    </citation>
    <scope>NUCLEOTIDE SEQUENCE</scope>
    <source>
        <strain evidence="1">MAFF 301350</strain>
    </source>
</reference>
<dbReference type="RefSeq" id="WP_217977396.1">
    <property type="nucleotide sequence ID" value="NZ_JAHTBI010000080.1"/>
</dbReference>
<accession>A0A9Q2XMK6</accession>
<sequence>MFVSDPQEEVITLIGKVDPSHKSWPRVDTSETFFQVHTKQQGDPKLTFGVILLATPRALLDFLECCQRDEQIRIVQIIISTPPHANRSRKWRTEALAKLEVGFDDNEVPNSIIYHTIDETYYEDRVYGKRRNQGQPALKTVYKARARRSPTQEKINKLQPLASKSVVQC</sequence>
<name>A0A9Q2XMK6_9PSED</name>
<gene>
    <name evidence="1" type="ORF">KUO17_20830</name>
</gene>
<protein>
    <submittedName>
        <fullName evidence="1">Uncharacterized protein</fullName>
    </submittedName>
</protein>
<dbReference type="EMBL" id="JAHTBI010000080">
    <property type="protein sequence ID" value="MBV6289446.1"/>
    <property type="molecule type" value="Genomic_DNA"/>
</dbReference>
<dbReference type="Proteomes" id="UP001106592">
    <property type="component" value="Unassembled WGS sequence"/>
</dbReference>
<evidence type="ECO:0000313" key="2">
    <source>
        <dbReference type="Proteomes" id="UP001106592"/>
    </source>
</evidence>
<reference evidence="1" key="1">
    <citation type="journal article" date="2022" name="Int. J. Syst. Evol. Microbiol.">
        <title>Pseudomonas aegrilactucae sp. nov. and Pseudomonas morbosilactucae sp. nov., pathogens causing bacterial rot of lettuce in Japan.</title>
        <authorList>
            <person name="Sawada H."/>
            <person name="Fujikawa T."/>
            <person name="Satou M."/>
        </authorList>
    </citation>
    <scope>NUCLEOTIDE SEQUENCE</scope>
    <source>
        <strain evidence="1">MAFF 301350</strain>
    </source>
</reference>
<keyword evidence="2" id="KW-1185">Reference proteome</keyword>
<evidence type="ECO:0000313" key="1">
    <source>
        <dbReference type="EMBL" id="MBV6289446.1"/>
    </source>
</evidence>
<proteinExistence type="predicted"/>
<dbReference type="AlphaFoldDB" id="A0A9Q2XMK6"/>